<dbReference type="EMBL" id="CANHGI010000006">
    <property type="protein sequence ID" value="CAI5455530.1"/>
    <property type="molecule type" value="Genomic_DNA"/>
</dbReference>
<evidence type="ECO:0000313" key="2">
    <source>
        <dbReference type="EMBL" id="CAI5455530.1"/>
    </source>
</evidence>
<dbReference type="OrthoDB" id="5817051at2759"/>
<proteinExistence type="predicted"/>
<dbReference type="AlphaFoldDB" id="A0A9P1NAC2"/>
<evidence type="ECO:0000259" key="1">
    <source>
        <dbReference type="PROSITE" id="PS50003"/>
    </source>
</evidence>
<protein>
    <recommendedName>
        <fullName evidence="1">PH domain-containing protein</fullName>
    </recommendedName>
</protein>
<comment type="caution">
    <text evidence="2">The sequence shown here is derived from an EMBL/GenBank/DDBJ whole genome shotgun (WGS) entry which is preliminary data.</text>
</comment>
<sequence length="514" mass="57171">MSLPLPICEKCQSKKKCCQNYHLLYDDKVQIVKEITNSLPIDEEDNMSSDGLGLSPTSSRANIGLSQISVPLAWKSKETRTFSMFIVLQTRTRVIDTKIITHVDRNMTDVIIADSFIFDNEPEDFCVDILIYAARTDYGIENNMSNGSLRSRISRSLGRKFGASVKAQTSQANEPKRSPRFDQSVGGAHYNLLAKASLMITDASEEATIHNLRLSAFADLSGPPLYGHVICRMAVQPHSVLRPIAEGVLTVHHINADMKFDNVFSRLQGGHLQFFTVGDISFSSMETVLVIPLNRRSRVMATTKQLTLLLKTDETSDVPASTVYLEANTERAYETWRRALELQIYDIGVWGKFATSSTNLLYKKREDPVRETLSRAVGSNLYETISIKGSISKANFGGLSLIPCDGNTKGGIAATAPVKRQTTKQRANVIDLFQSPKAARKEEEPSNYVIQLNIGDDSVDNEYSAYSPLYTARPNSRHSRIYEEVKDGRRSWSKSIGSFIGRSSTATSAQITRL</sequence>
<evidence type="ECO:0000313" key="3">
    <source>
        <dbReference type="Proteomes" id="UP001152747"/>
    </source>
</evidence>
<dbReference type="GO" id="GO:0005826">
    <property type="term" value="C:actomyosin contractile ring"/>
    <property type="evidence" value="ECO:0007669"/>
    <property type="project" value="TreeGrafter"/>
</dbReference>
<name>A0A9P1NAC2_9PELO</name>
<keyword evidence="3" id="KW-1185">Reference proteome</keyword>
<dbReference type="InterPro" id="IPR051364">
    <property type="entry name" value="Cytokinesis/Rho-signaling"/>
</dbReference>
<dbReference type="InterPro" id="IPR001849">
    <property type="entry name" value="PH_domain"/>
</dbReference>
<dbReference type="GO" id="GO:0031106">
    <property type="term" value="P:septin ring organization"/>
    <property type="evidence" value="ECO:0007669"/>
    <property type="project" value="TreeGrafter"/>
</dbReference>
<feature type="domain" description="PH" evidence="1">
    <location>
        <begin position="242"/>
        <end position="345"/>
    </location>
</feature>
<dbReference type="PANTHER" id="PTHR21538">
    <property type="entry name" value="ANILLIN/RHOTEKIN RTKN"/>
    <property type="match status" value="1"/>
</dbReference>
<dbReference type="Pfam" id="PF08174">
    <property type="entry name" value="Anillin"/>
    <property type="match status" value="1"/>
</dbReference>
<gene>
    <name evidence="2" type="ORF">CAMP_LOCUS18167</name>
</gene>
<dbReference type="InterPro" id="IPR012966">
    <property type="entry name" value="AHD"/>
</dbReference>
<dbReference type="Proteomes" id="UP001152747">
    <property type="component" value="Unassembled WGS sequence"/>
</dbReference>
<reference evidence="2" key="1">
    <citation type="submission" date="2022-11" db="EMBL/GenBank/DDBJ databases">
        <authorList>
            <person name="Kikuchi T."/>
        </authorList>
    </citation>
    <scope>NUCLEOTIDE SEQUENCE</scope>
    <source>
        <strain evidence="2">PS1010</strain>
    </source>
</reference>
<dbReference type="PANTHER" id="PTHR21538:SF24">
    <property type="entry name" value="PH DOMAIN-CONTAINING PROTEIN"/>
    <property type="match status" value="1"/>
</dbReference>
<dbReference type="PROSITE" id="PS50003">
    <property type="entry name" value="PH_DOMAIN"/>
    <property type="match status" value="1"/>
</dbReference>
<organism evidence="2 3">
    <name type="scientific">Caenorhabditis angaria</name>
    <dbReference type="NCBI Taxonomy" id="860376"/>
    <lineage>
        <taxon>Eukaryota</taxon>
        <taxon>Metazoa</taxon>
        <taxon>Ecdysozoa</taxon>
        <taxon>Nematoda</taxon>
        <taxon>Chromadorea</taxon>
        <taxon>Rhabditida</taxon>
        <taxon>Rhabditina</taxon>
        <taxon>Rhabditomorpha</taxon>
        <taxon>Rhabditoidea</taxon>
        <taxon>Rhabditidae</taxon>
        <taxon>Peloderinae</taxon>
        <taxon>Caenorhabditis</taxon>
    </lineage>
</organism>
<dbReference type="GO" id="GO:0000281">
    <property type="term" value="P:mitotic cytokinesis"/>
    <property type="evidence" value="ECO:0007669"/>
    <property type="project" value="TreeGrafter"/>
</dbReference>
<accession>A0A9P1NAC2</accession>
<dbReference type="GO" id="GO:0000915">
    <property type="term" value="P:actomyosin contractile ring assembly"/>
    <property type="evidence" value="ECO:0007669"/>
    <property type="project" value="TreeGrafter"/>
</dbReference>